<dbReference type="PANTHER" id="PTHR30502">
    <property type="entry name" value="2-KETO-3-DEOXY-L-RHAMNONATE ALDOLASE"/>
    <property type="match status" value="1"/>
</dbReference>
<proteinExistence type="inferred from homology"/>
<keyword evidence="2" id="KW-0479">Metal-binding</keyword>
<protein>
    <submittedName>
        <fullName evidence="6">Aldolase</fullName>
    </submittedName>
</protein>
<gene>
    <name evidence="6" type="ORF">COA96_11660</name>
</gene>
<dbReference type="SUPFAM" id="SSF51621">
    <property type="entry name" value="Phosphoenolpyruvate/pyruvate domain"/>
    <property type="match status" value="1"/>
</dbReference>
<evidence type="ECO:0000259" key="5">
    <source>
        <dbReference type="Pfam" id="PF03328"/>
    </source>
</evidence>
<dbReference type="GO" id="GO:0005737">
    <property type="term" value="C:cytoplasm"/>
    <property type="evidence" value="ECO:0007669"/>
    <property type="project" value="TreeGrafter"/>
</dbReference>
<feature type="domain" description="HpcH/HpaI aldolase/citrate lyase" evidence="5">
    <location>
        <begin position="57"/>
        <end position="295"/>
    </location>
</feature>
<evidence type="ECO:0000256" key="2">
    <source>
        <dbReference type="ARBA" id="ARBA00022723"/>
    </source>
</evidence>
<dbReference type="GO" id="GO:0046872">
    <property type="term" value="F:metal ion binding"/>
    <property type="evidence" value="ECO:0007669"/>
    <property type="project" value="UniProtKB-KW"/>
</dbReference>
<keyword evidence="3" id="KW-0456">Lyase</keyword>
<name>A0A2A5AW75_9GAMM</name>
<evidence type="ECO:0000313" key="7">
    <source>
        <dbReference type="Proteomes" id="UP000218327"/>
    </source>
</evidence>
<comment type="similarity">
    <text evidence="1">Belongs to the HpcH/HpaI aldolase family.</text>
</comment>
<dbReference type="InterPro" id="IPR050251">
    <property type="entry name" value="HpcH-HpaI_aldolase"/>
</dbReference>
<feature type="signal peptide" evidence="4">
    <location>
        <begin position="1"/>
        <end position="26"/>
    </location>
</feature>
<evidence type="ECO:0000256" key="4">
    <source>
        <dbReference type="SAM" id="SignalP"/>
    </source>
</evidence>
<dbReference type="GO" id="GO:0016832">
    <property type="term" value="F:aldehyde-lyase activity"/>
    <property type="evidence" value="ECO:0007669"/>
    <property type="project" value="TreeGrafter"/>
</dbReference>
<sequence length="311" mass="33561">MSKFTKSAPWSFVCLFLLLQTSTLFAQAQRINKAIELLENDEVAFGLLSFDYSLNNARSLARSGLDFIIIDMEHAPFDVERLRQFLLGMTNKRAILEKGNLQPNVVPIVRIPATGSENVLSQAKQVLDVGAYGVMYPSVNTAAEAEMVVRATRYPQITGAIDFEPAGLRGRNPSNAAWYWGVDDYHARADVWPLDPQGELLAIIQIETPQGVDNIDDIVSVPGVGVIFIGPSDLSAAMGYASSGADEVEAAIQRVLAACLAHDVACAITASSRSVEQRIEQGFKFVTVGLDGGLSARTTDALSRGRTAAGR</sequence>
<dbReference type="Proteomes" id="UP000218327">
    <property type="component" value="Unassembled WGS sequence"/>
</dbReference>
<dbReference type="AlphaFoldDB" id="A0A2A5AW75"/>
<dbReference type="InterPro" id="IPR015813">
    <property type="entry name" value="Pyrv/PenolPyrv_kinase-like_dom"/>
</dbReference>
<evidence type="ECO:0000313" key="6">
    <source>
        <dbReference type="EMBL" id="PCJ23499.1"/>
    </source>
</evidence>
<evidence type="ECO:0000256" key="1">
    <source>
        <dbReference type="ARBA" id="ARBA00005568"/>
    </source>
</evidence>
<reference evidence="7" key="1">
    <citation type="submission" date="2017-08" db="EMBL/GenBank/DDBJ databases">
        <title>A dynamic microbial community with high functional redundancy inhabits the cold, oxic subseafloor aquifer.</title>
        <authorList>
            <person name="Tully B.J."/>
            <person name="Wheat C.G."/>
            <person name="Glazer B.T."/>
            <person name="Huber J.A."/>
        </authorList>
    </citation>
    <scope>NUCLEOTIDE SEQUENCE [LARGE SCALE GENOMIC DNA]</scope>
</reference>
<dbReference type="PANTHER" id="PTHR30502:SF0">
    <property type="entry name" value="PHOSPHOENOLPYRUVATE CARBOXYLASE FAMILY PROTEIN"/>
    <property type="match status" value="1"/>
</dbReference>
<feature type="chain" id="PRO_5012155929" evidence="4">
    <location>
        <begin position="27"/>
        <end position="311"/>
    </location>
</feature>
<dbReference type="InterPro" id="IPR005000">
    <property type="entry name" value="Aldolase/citrate-lyase_domain"/>
</dbReference>
<accession>A0A2A5AW75</accession>
<evidence type="ECO:0000256" key="3">
    <source>
        <dbReference type="ARBA" id="ARBA00023239"/>
    </source>
</evidence>
<comment type="caution">
    <text evidence="6">The sequence shown here is derived from an EMBL/GenBank/DDBJ whole genome shotgun (WGS) entry which is preliminary data.</text>
</comment>
<keyword evidence="4" id="KW-0732">Signal</keyword>
<dbReference type="Gene3D" id="3.20.20.60">
    <property type="entry name" value="Phosphoenolpyruvate-binding domains"/>
    <property type="match status" value="1"/>
</dbReference>
<dbReference type="Pfam" id="PF03328">
    <property type="entry name" value="HpcH_HpaI"/>
    <property type="match status" value="1"/>
</dbReference>
<dbReference type="InterPro" id="IPR040442">
    <property type="entry name" value="Pyrv_kinase-like_dom_sf"/>
</dbReference>
<organism evidence="6 7">
    <name type="scientific">SAR86 cluster bacterium</name>
    <dbReference type="NCBI Taxonomy" id="2030880"/>
    <lineage>
        <taxon>Bacteria</taxon>
        <taxon>Pseudomonadati</taxon>
        <taxon>Pseudomonadota</taxon>
        <taxon>Gammaproteobacteria</taxon>
        <taxon>SAR86 cluster</taxon>
    </lineage>
</organism>
<dbReference type="EMBL" id="NVVJ01000038">
    <property type="protein sequence ID" value="PCJ23499.1"/>
    <property type="molecule type" value="Genomic_DNA"/>
</dbReference>